<dbReference type="STRING" id="1169540.A0A0G4GQR8"/>
<feature type="compositionally biased region" description="Low complexity" evidence="5">
    <location>
        <begin position="814"/>
        <end position="823"/>
    </location>
</feature>
<dbReference type="SMART" id="SM00855">
    <property type="entry name" value="PGAM"/>
    <property type="match status" value="1"/>
</dbReference>
<dbReference type="EMBL" id="CDMY01000762">
    <property type="protein sequence ID" value="CEM32789.1"/>
    <property type="molecule type" value="Genomic_DNA"/>
</dbReference>
<reference evidence="6 7" key="1">
    <citation type="submission" date="2014-11" db="EMBL/GenBank/DDBJ databases">
        <authorList>
            <person name="Zhu J."/>
            <person name="Qi W."/>
            <person name="Song R."/>
        </authorList>
    </citation>
    <scope>NUCLEOTIDE SEQUENCE [LARGE SCALE GENOMIC DNA]</scope>
</reference>
<dbReference type="Pfam" id="PF00300">
    <property type="entry name" value="His_Phos_1"/>
    <property type="match status" value="1"/>
</dbReference>
<evidence type="ECO:0000256" key="4">
    <source>
        <dbReference type="ARBA" id="ARBA00023235"/>
    </source>
</evidence>
<feature type="region of interest" description="Disordered" evidence="5">
    <location>
        <begin position="461"/>
        <end position="480"/>
    </location>
</feature>
<comment type="similarity">
    <text evidence="1">Belongs to the phosphoglycerate mutase family. BPG-dependent PGAM subfamily.</text>
</comment>
<evidence type="ECO:0000256" key="1">
    <source>
        <dbReference type="ARBA" id="ARBA00006717"/>
    </source>
</evidence>
<protein>
    <recommendedName>
        <fullName evidence="2">phosphoglycerate mutase (2,3-diphosphoglycerate-dependent)</fullName>
        <ecNumber evidence="2">5.4.2.11</ecNumber>
    </recommendedName>
</protein>
<evidence type="ECO:0000256" key="2">
    <source>
        <dbReference type="ARBA" id="ARBA00012028"/>
    </source>
</evidence>
<dbReference type="InParanoid" id="A0A0G4GQR8"/>
<feature type="compositionally biased region" description="Low complexity" evidence="5">
    <location>
        <begin position="882"/>
        <end position="892"/>
    </location>
</feature>
<dbReference type="AlphaFoldDB" id="A0A0G4GQR8"/>
<feature type="compositionally biased region" description="Basic residues" evidence="5">
    <location>
        <begin position="461"/>
        <end position="473"/>
    </location>
</feature>
<dbReference type="InterPro" id="IPR001345">
    <property type="entry name" value="PG/BPGM_mutase_AS"/>
</dbReference>
<feature type="region of interest" description="Disordered" evidence="5">
    <location>
        <begin position="488"/>
        <end position="524"/>
    </location>
</feature>
<dbReference type="OrthoDB" id="354304at2759"/>
<feature type="region of interest" description="Disordered" evidence="5">
    <location>
        <begin position="799"/>
        <end position="900"/>
    </location>
</feature>
<feature type="compositionally biased region" description="Low complexity" evidence="5">
    <location>
        <begin position="605"/>
        <end position="625"/>
    </location>
</feature>
<evidence type="ECO:0000256" key="5">
    <source>
        <dbReference type="SAM" id="MobiDB-lite"/>
    </source>
</evidence>
<dbReference type="PANTHER" id="PTHR11931">
    <property type="entry name" value="PHOSPHOGLYCERATE MUTASE"/>
    <property type="match status" value="1"/>
</dbReference>
<dbReference type="GO" id="GO:0004619">
    <property type="term" value="F:phosphoglycerate mutase activity"/>
    <property type="evidence" value="ECO:0007669"/>
    <property type="project" value="UniProtKB-EC"/>
</dbReference>
<dbReference type="SUPFAM" id="SSF53254">
    <property type="entry name" value="Phosphoglycerate mutase-like"/>
    <property type="match status" value="1"/>
</dbReference>
<dbReference type="Proteomes" id="UP000041254">
    <property type="component" value="Unassembled WGS sequence"/>
</dbReference>
<dbReference type="PROSITE" id="PS00175">
    <property type="entry name" value="PG_MUTASE"/>
    <property type="match status" value="1"/>
</dbReference>
<evidence type="ECO:0000313" key="6">
    <source>
        <dbReference type="EMBL" id="CEM32789.1"/>
    </source>
</evidence>
<feature type="compositionally biased region" description="Polar residues" evidence="5">
    <location>
        <begin position="385"/>
        <end position="395"/>
    </location>
</feature>
<keyword evidence="7" id="KW-1185">Reference proteome</keyword>
<dbReference type="InterPro" id="IPR005952">
    <property type="entry name" value="Phosphogly_mut1"/>
</dbReference>
<dbReference type="VEuPathDB" id="CryptoDB:Vbra_22374"/>
<keyword evidence="3" id="KW-0324">Glycolysis</keyword>
<dbReference type="Gene3D" id="3.40.50.1240">
    <property type="entry name" value="Phosphoglycerate mutase-like"/>
    <property type="match status" value="1"/>
</dbReference>
<dbReference type="InterPro" id="IPR029033">
    <property type="entry name" value="His_PPase_superfam"/>
</dbReference>
<dbReference type="EC" id="5.4.2.11" evidence="2"/>
<dbReference type="InterPro" id="IPR013078">
    <property type="entry name" value="His_Pase_superF_clade-1"/>
</dbReference>
<organism evidence="6 7">
    <name type="scientific">Vitrella brassicaformis (strain CCMP3155)</name>
    <dbReference type="NCBI Taxonomy" id="1169540"/>
    <lineage>
        <taxon>Eukaryota</taxon>
        <taxon>Sar</taxon>
        <taxon>Alveolata</taxon>
        <taxon>Colpodellida</taxon>
        <taxon>Vitrellaceae</taxon>
        <taxon>Vitrella</taxon>
    </lineage>
</organism>
<dbReference type="GO" id="GO:0006096">
    <property type="term" value="P:glycolytic process"/>
    <property type="evidence" value="ECO:0007669"/>
    <property type="project" value="UniProtKB-KW"/>
</dbReference>
<feature type="region of interest" description="Disordered" evidence="5">
    <location>
        <begin position="585"/>
        <end position="648"/>
    </location>
</feature>
<proteinExistence type="inferred from homology"/>
<sequence length="900" mass="98790">MYRNMPVDLVLVRHGQSEGNLAQQLAKDNVEFWERHWSPEFRERHNSLYRLTDKGRYQAKVAGQWIKGHITPVFDKYFTSEYVRAMETAANLDLPGARWVTEMYLRERDRGVLANKPHPERELFHPDEIKRRERDAFYYQPAGGESIANLCLRVDRVIEHLSENAGGLKVIIVCHGGVIKSFRALIERVRQTDYKQVFMEKGSNKIHNGQIVWYTRRDPTTGYISSKYNWVKSVCPWDLSVSSNEWREIRRPVYSNEELLKSVQQVPQMVNARHDVLLHRPQRILIPVGSSSAASTGPMIRRTVTDDKYGREASPSPSVGDDKSLRPEGSPMMSEYEVPSPTEDTKKEPIDNGVAESDSSSDVDMEGWEAMGFPVTQGSWMRGASPQSTTLSVPSKPSRPTPKGERQQQRQQQPSAVCMVPSGANIAPLVQVKESKSQRWEVSQSVHPDSAAPHIQVKVRKRGHHRHGTHHRQGPLTSAKRRIDAALSPTRRATDPLLSSGTPSSAPAAVSRAETPSKSGSCPVDIEKELVVPCIMGGGGHESDGSDTDSDFIDLRIDLGVIDPRKHFWASTVTASRPVHVSSVPLKALPDDGSSMDPSGQTGGSPSPSRSSSPRVRVSPVPSSPEASVPHLEKNRDQRSAFPPFAYSDPEVHGQKAVARGHVGEGGAGGVVIQAVAEQHVVQGTAVVDQSSLSSSYGRKAFKSNWSLKSYNNWKAKRGARSSKEILHIPPLPVPLSVTSPPSPVLPPVDTDELYTSVHLPTKAPDADRRRRPPVALQITTKLGGEPSSAIELPAGRSDRFFGVGTSQEPPSPSSTFSNYSSSDAITDEQHTAPVVDRLNLSPPKRRPSHAHQQQQQGQGQGTAVERQGDVDPPEGTDRPPSSASNTSSGWSAMLSQSSP</sequence>
<feature type="region of interest" description="Disordered" evidence="5">
    <location>
        <begin position="376"/>
        <end position="416"/>
    </location>
</feature>
<evidence type="ECO:0000313" key="7">
    <source>
        <dbReference type="Proteomes" id="UP000041254"/>
    </source>
</evidence>
<keyword evidence="4" id="KW-0413">Isomerase</keyword>
<dbReference type="CDD" id="cd07067">
    <property type="entry name" value="HP_PGM_like"/>
    <property type="match status" value="1"/>
</dbReference>
<gene>
    <name evidence="6" type="ORF">Vbra_22374</name>
</gene>
<accession>A0A0G4GQR8</accession>
<evidence type="ECO:0000256" key="3">
    <source>
        <dbReference type="ARBA" id="ARBA00023152"/>
    </source>
</evidence>
<feature type="region of interest" description="Disordered" evidence="5">
    <location>
        <begin position="305"/>
        <end position="364"/>
    </location>
</feature>
<name>A0A0G4GQR8_VITBC</name>